<accession>A0A831LFW9</accession>
<dbReference type="EMBL" id="DSDO01000073">
    <property type="protein sequence ID" value="HDR46272.1"/>
    <property type="molecule type" value="Genomic_DNA"/>
</dbReference>
<dbReference type="InterPro" id="IPR023917">
    <property type="entry name" value="Bifunctiontional_GlmU_bac-type"/>
</dbReference>
<proteinExistence type="predicted"/>
<evidence type="ECO:0000313" key="1">
    <source>
        <dbReference type="EMBL" id="HDR46272.1"/>
    </source>
</evidence>
<comment type="caution">
    <text evidence="1">The sequence shown here is derived from an EMBL/GenBank/DDBJ whole genome shotgun (WGS) entry which is preliminary data.</text>
</comment>
<gene>
    <name evidence="1" type="ORF">ENN94_01070</name>
</gene>
<reference evidence="1" key="1">
    <citation type="journal article" date="2020" name="mSystems">
        <title>Genome- and Community-Level Interaction Insights into Carbon Utilization and Element Cycling Functions of Hydrothermarchaeota in Hydrothermal Sediment.</title>
        <authorList>
            <person name="Zhou Z."/>
            <person name="Liu Y."/>
            <person name="Xu W."/>
            <person name="Pan J."/>
            <person name="Luo Z.H."/>
            <person name="Li M."/>
        </authorList>
    </citation>
    <scope>NUCLEOTIDE SEQUENCE [LARGE SCALE GENOMIC DNA]</scope>
    <source>
        <strain evidence="1">SpSt-1220</strain>
    </source>
</reference>
<dbReference type="Proteomes" id="UP000886162">
    <property type="component" value="Unassembled WGS sequence"/>
</dbReference>
<sequence>MTPQICLYEDKRFRQFFPATYIRPVFSLRSGIAPIYKRVERHWPQAEMALVVREQLSVTYAHTHPDYPVNIIKKGNGGILFLNGRIRDFGDLPEQINQARISTRFVNGDQTVALFLDAKHSESLPSVFTPGAFVNAVEEHAEMIVQRDT</sequence>
<feature type="non-terminal residue" evidence="1">
    <location>
        <position position="149"/>
    </location>
</feature>
<dbReference type="AlphaFoldDB" id="A0A831LFW9"/>
<organism evidence="1">
    <name type="scientific">Geoalkalibacter subterraneus</name>
    <dbReference type="NCBI Taxonomy" id="483547"/>
    <lineage>
        <taxon>Bacteria</taxon>
        <taxon>Pseudomonadati</taxon>
        <taxon>Thermodesulfobacteriota</taxon>
        <taxon>Desulfuromonadia</taxon>
        <taxon>Desulfuromonadales</taxon>
        <taxon>Geoalkalibacteraceae</taxon>
        <taxon>Geoalkalibacter</taxon>
    </lineage>
</organism>
<name>A0A831LFW9_9BACT</name>
<protein>
    <submittedName>
        <fullName evidence="1">Uncharacterized protein</fullName>
    </submittedName>
</protein>
<dbReference type="Pfam" id="PF13562">
    <property type="entry name" value="NTP_transf_4"/>
    <property type="match status" value="1"/>
</dbReference>